<evidence type="ECO:0000256" key="7">
    <source>
        <dbReference type="ARBA" id="ARBA00022927"/>
    </source>
</evidence>
<dbReference type="GO" id="GO:0009306">
    <property type="term" value="P:protein secretion"/>
    <property type="evidence" value="ECO:0007669"/>
    <property type="project" value="InterPro"/>
</dbReference>
<comment type="subcellular location">
    <subcellularLocation>
        <location evidence="1">Cell inner membrane</location>
    </subcellularLocation>
</comment>
<keyword evidence="6" id="KW-0812">Transmembrane</keyword>
<dbReference type="KEGG" id="zdf:AN401_19100"/>
<evidence type="ECO:0000256" key="4">
    <source>
        <dbReference type="ARBA" id="ARBA00022475"/>
    </source>
</evidence>
<gene>
    <name evidence="10" type="ORF">AN401_19100</name>
</gene>
<dbReference type="OrthoDB" id="9181871at2"/>
<dbReference type="InterPro" id="IPR005628">
    <property type="entry name" value="GspK"/>
</dbReference>
<evidence type="ECO:0000256" key="8">
    <source>
        <dbReference type="ARBA" id="ARBA00022989"/>
    </source>
</evidence>
<dbReference type="InterPro" id="IPR038072">
    <property type="entry name" value="GspK_central_sf"/>
</dbReference>
<evidence type="ECO:0000256" key="1">
    <source>
        <dbReference type="ARBA" id="ARBA00004533"/>
    </source>
</evidence>
<protein>
    <submittedName>
        <fullName evidence="10">General secretion pathway protein GspK</fullName>
    </submittedName>
</protein>
<dbReference type="InterPro" id="IPR049031">
    <property type="entry name" value="T2SSK_SAM-like_1st"/>
</dbReference>
<evidence type="ECO:0000256" key="9">
    <source>
        <dbReference type="ARBA" id="ARBA00023136"/>
    </source>
</evidence>
<dbReference type="AlphaFoldDB" id="A0A231N0G8"/>
<evidence type="ECO:0000256" key="5">
    <source>
        <dbReference type="ARBA" id="ARBA00022519"/>
    </source>
</evidence>
<organism evidence="10 11">
    <name type="scientific">Zobellella denitrificans</name>
    <dbReference type="NCBI Taxonomy" id="347534"/>
    <lineage>
        <taxon>Bacteria</taxon>
        <taxon>Pseudomonadati</taxon>
        <taxon>Pseudomonadota</taxon>
        <taxon>Gammaproteobacteria</taxon>
        <taxon>Aeromonadales</taxon>
        <taxon>Aeromonadaceae</taxon>
        <taxon>Zobellella</taxon>
    </lineage>
</organism>
<dbReference type="SUPFAM" id="SSF158544">
    <property type="entry name" value="GspK insert domain-like"/>
    <property type="match status" value="1"/>
</dbReference>
<proteinExistence type="inferred from homology"/>
<evidence type="ECO:0000256" key="2">
    <source>
        <dbReference type="ARBA" id="ARBA00007246"/>
    </source>
</evidence>
<keyword evidence="7" id="KW-0653">Protein transport</keyword>
<comment type="similarity">
    <text evidence="2">Belongs to the GSP K family.</text>
</comment>
<reference evidence="11" key="1">
    <citation type="submission" date="2015-09" db="EMBL/GenBank/DDBJ databases">
        <authorList>
            <person name="Shao Z."/>
            <person name="Wang L."/>
        </authorList>
    </citation>
    <scope>NUCLEOTIDE SEQUENCE [LARGE SCALE GENOMIC DNA]</scope>
    <source>
        <strain evidence="11">F13-1</strain>
    </source>
</reference>
<dbReference type="EMBL" id="CP012621">
    <property type="protein sequence ID" value="ATG75693.1"/>
    <property type="molecule type" value="Genomic_DNA"/>
</dbReference>
<dbReference type="Proteomes" id="UP000217763">
    <property type="component" value="Chromosome"/>
</dbReference>
<keyword evidence="8" id="KW-1133">Transmembrane helix</keyword>
<evidence type="ECO:0000256" key="3">
    <source>
        <dbReference type="ARBA" id="ARBA00022448"/>
    </source>
</evidence>
<evidence type="ECO:0000313" key="10">
    <source>
        <dbReference type="EMBL" id="ATG75693.1"/>
    </source>
</evidence>
<dbReference type="PANTHER" id="PTHR38831">
    <property type="entry name" value="TYPE II SECRETION SYSTEM PROTEIN K"/>
    <property type="match status" value="1"/>
</dbReference>
<keyword evidence="11" id="KW-1185">Reference proteome</keyword>
<accession>A0A231N0G8</accession>
<dbReference type="Pfam" id="PF21687">
    <property type="entry name" value="T2SSK_1st"/>
    <property type="match status" value="1"/>
</dbReference>
<dbReference type="GO" id="GO:0005886">
    <property type="term" value="C:plasma membrane"/>
    <property type="evidence" value="ECO:0007669"/>
    <property type="project" value="UniProtKB-SubCell"/>
</dbReference>
<evidence type="ECO:0000313" key="11">
    <source>
        <dbReference type="Proteomes" id="UP000217763"/>
    </source>
</evidence>
<name>A0A231N0G8_9GAMM</name>
<dbReference type="PANTHER" id="PTHR38831:SF2">
    <property type="entry name" value="TYPE II SECRETION SYSTEM PROTEIN K"/>
    <property type="match status" value="1"/>
</dbReference>
<keyword evidence="9" id="KW-0472">Membrane</keyword>
<keyword evidence="3" id="KW-0813">Transport</keyword>
<keyword evidence="5" id="KW-0997">Cell inner membrane</keyword>
<evidence type="ECO:0000256" key="6">
    <source>
        <dbReference type="ARBA" id="ARBA00022692"/>
    </source>
</evidence>
<sequence>MRSRMNTRQRGIALVSVLWVLILLTLMATGLSLNSRSQAQQSRYLTHAAQVRHAADAGVQLVLLALAQPQEHQPWLADGSPYLIRLDDIDIRVALFNESGRIDLNAAGPELLDGLLATADLDDGLRAQLVDAIMDWRDGDDLRRLHGAEYDDYLAAGLDYGPANAPFPSVEEVLRVLGMTPEIYRRIRHSLTIRNPRNAINPLYAPRQVLLALPGADETTVDQFIEDRRRSHEDGLPPPATNVFPRQFLSGGAPGVNYTIHTEARMNTVYRYHLTASLIDRRGQAMVEQVTQESIPLFTEPDD</sequence>
<dbReference type="Gene3D" id="1.10.40.60">
    <property type="entry name" value="EpsJ-like"/>
    <property type="match status" value="1"/>
</dbReference>
<keyword evidence="4" id="KW-1003">Cell membrane</keyword>